<evidence type="ECO:0000256" key="1">
    <source>
        <dbReference type="SAM" id="Phobius"/>
    </source>
</evidence>
<dbReference type="Proteomes" id="UP000053593">
    <property type="component" value="Unassembled WGS sequence"/>
</dbReference>
<accession>A0A0D0CUG5</accession>
<dbReference type="HOGENOM" id="CLU_2061752_0_0_1"/>
<gene>
    <name evidence="2" type="ORF">GYMLUDRAFT_72391</name>
</gene>
<proteinExistence type="predicted"/>
<sequence length="119" mass="12723">MHTSYQEIPVPLRRPVLPHKRSYIFLPSAMFSKSIFFLVISLTTLVTAEYNANCGKIGGPPIADGSDVSNALAVRKAVCGGVASSNECNWCTSEDFMYTGTCSGGCCQNQYQTCAVIGG</sequence>
<organism evidence="2 3">
    <name type="scientific">Collybiopsis luxurians FD-317 M1</name>
    <dbReference type="NCBI Taxonomy" id="944289"/>
    <lineage>
        <taxon>Eukaryota</taxon>
        <taxon>Fungi</taxon>
        <taxon>Dikarya</taxon>
        <taxon>Basidiomycota</taxon>
        <taxon>Agaricomycotina</taxon>
        <taxon>Agaricomycetes</taxon>
        <taxon>Agaricomycetidae</taxon>
        <taxon>Agaricales</taxon>
        <taxon>Marasmiineae</taxon>
        <taxon>Omphalotaceae</taxon>
        <taxon>Collybiopsis</taxon>
        <taxon>Collybiopsis luxurians</taxon>
    </lineage>
</organism>
<keyword evidence="3" id="KW-1185">Reference proteome</keyword>
<dbReference type="AlphaFoldDB" id="A0A0D0CUG5"/>
<name>A0A0D0CUG5_9AGAR</name>
<protein>
    <submittedName>
        <fullName evidence="2">Uncharacterized protein</fullName>
    </submittedName>
</protein>
<feature type="transmembrane region" description="Helical" evidence="1">
    <location>
        <begin position="23"/>
        <end position="46"/>
    </location>
</feature>
<dbReference type="OrthoDB" id="2975895at2759"/>
<evidence type="ECO:0000313" key="2">
    <source>
        <dbReference type="EMBL" id="KIK63167.1"/>
    </source>
</evidence>
<keyword evidence="1" id="KW-0812">Transmembrane</keyword>
<keyword evidence="1" id="KW-1133">Transmembrane helix</keyword>
<dbReference type="EMBL" id="KN834765">
    <property type="protein sequence ID" value="KIK63167.1"/>
    <property type="molecule type" value="Genomic_DNA"/>
</dbReference>
<evidence type="ECO:0000313" key="3">
    <source>
        <dbReference type="Proteomes" id="UP000053593"/>
    </source>
</evidence>
<keyword evidence="1" id="KW-0472">Membrane</keyword>
<reference evidence="2 3" key="1">
    <citation type="submission" date="2014-04" db="EMBL/GenBank/DDBJ databases">
        <title>Evolutionary Origins and Diversification of the Mycorrhizal Mutualists.</title>
        <authorList>
            <consortium name="DOE Joint Genome Institute"/>
            <consortium name="Mycorrhizal Genomics Consortium"/>
            <person name="Kohler A."/>
            <person name="Kuo A."/>
            <person name="Nagy L.G."/>
            <person name="Floudas D."/>
            <person name="Copeland A."/>
            <person name="Barry K.W."/>
            <person name="Cichocki N."/>
            <person name="Veneault-Fourrey C."/>
            <person name="LaButti K."/>
            <person name="Lindquist E.A."/>
            <person name="Lipzen A."/>
            <person name="Lundell T."/>
            <person name="Morin E."/>
            <person name="Murat C."/>
            <person name="Riley R."/>
            <person name="Ohm R."/>
            <person name="Sun H."/>
            <person name="Tunlid A."/>
            <person name="Henrissat B."/>
            <person name="Grigoriev I.V."/>
            <person name="Hibbett D.S."/>
            <person name="Martin F."/>
        </authorList>
    </citation>
    <scope>NUCLEOTIDE SEQUENCE [LARGE SCALE GENOMIC DNA]</scope>
    <source>
        <strain evidence="2 3">FD-317 M1</strain>
    </source>
</reference>